<dbReference type="SUPFAM" id="SSF55729">
    <property type="entry name" value="Acyl-CoA N-acyltransferases (Nat)"/>
    <property type="match status" value="1"/>
</dbReference>
<accession>A0A6V8MZJ7</accession>
<dbReference type="AlphaFoldDB" id="A0A6V8MZJ7"/>
<dbReference type="Gene3D" id="3.40.630.90">
    <property type="match status" value="1"/>
</dbReference>
<gene>
    <name evidence="2" type="ORF">GMPD_35950</name>
    <name evidence="3" type="ORF">M1B72_11350</name>
</gene>
<feature type="domain" description="N-acetyltransferase" evidence="1">
    <location>
        <begin position="1"/>
        <end position="141"/>
    </location>
</feature>
<reference evidence="3" key="3">
    <citation type="submission" date="2022-04" db="EMBL/GenBank/DDBJ databases">
        <authorList>
            <person name="Liu G."/>
        </authorList>
    </citation>
    <scope>NUCLEOTIDE SEQUENCE</scope>
    <source>
        <strain evidence="3">RG22</strain>
    </source>
</reference>
<dbReference type="InterPro" id="IPR016181">
    <property type="entry name" value="Acyl_CoA_acyltransferase"/>
</dbReference>
<keyword evidence="5" id="KW-1185">Reference proteome</keyword>
<protein>
    <submittedName>
        <fullName evidence="2 3">N-acetyltransferase</fullName>
    </submittedName>
</protein>
<reference evidence="4" key="1">
    <citation type="submission" date="2020-06" db="EMBL/GenBank/DDBJ databases">
        <title>Draft genomic sequecing of Geomonas sp. Red736.</title>
        <authorList>
            <person name="Itoh H."/>
            <person name="Xu Z.X."/>
            <person name="Ushijima N."/>
            <person name="Masuda Y."/>
            <person name="Shiratori Y."/>
            <person name="Senoo K."/>
        </authorList>
    </citation>
    <scope>NUCLEOTIDE SEQUENCE [LARGE SCALE GENOMIC DNA]</scope>
    <source>
        <strain evidence="4">Red736</strain>
    </source>
</reference>
<dbReference type="RefSeq" id="WP_183349991.1">
    <property type="nucleotide sequence ID" value="NZ_BLXY01000011.1"/>
</dbReference>
<dbReference type="EMBL" id="BLXY01000011">
    <property type="protein sequence ID" value="GFO65676.1"/>
    <property type="molecule type" value="Genomic_DNA"/>
</dbReference>
<dbReference type="InterPro" id="IPR041496">
    <property type="entry name" value="YitH/HolE_GNAT"/>
</dbReference>
<dbReference type="Proteomes" id="UP000831485">
    <property type="component" value="Chromosome"/>
</dbReference>
<evidence type="ECO:0000313" key="5">
    <source>
        <dbReference type="Proteomes" id="UP000831485"/>
    </source>
</evidence>
<dbReference type="GO" id="GO:0016747">
    <property type="term" value="F:acyltransferase activity, transferring groups other than amino-acyl groups"/>
    <property type="evidence" value="ECO:0007669"/>
    <property type="project" value="InterPro"/>
</dbReference>
<dbReference type="InterPro" id="IPR052729">
    <property type="entry name" value="Acyl/Acetyltrans_Enzymes"/>
</dbReference>
<dbReference type="PANTHER" id="PTHR47237:SF1">
    <property type="entry name" value="SLL0310 PROTEIN"/>
    <property type="match status" value="1"/>
</dbReference>
<dbReference type="InterPro" id="IPR000182">
    <property type="entry name" value="GNAT_dom"/>
</dbReference>
<evidence type="ECO:0000313" key="4">
    <source>
        <dbReference type="Proteomes" id="UP000568888"/>
    </source>
</evidence>
<name>A0A6V8MZJ7_9BACT</name>
<dbReference type="PROSITE" id="PS51186">
    <property type="entry name" value="GNAT"/>
    <property type="match status" value="1"/>
</dbReference>
<organism evidence="2 4">
    <name type="scientific">Geomonas paludis</name>
    <dbReference type="NCBI Taxonomy" id="2740185"/>
    <lineage>
        <taxon>Bacteria</taxon>
        <taxon>Pseudomonadati</taxon>
        <taxon>Thermodesulfobacteriota</taxon>
        <taxon>Desulfuromonadia</taxon>
        <taxon>Geobacterales</taxon>
        <taxon>Geobacteraceae</taxon>
        <taxon>Geomonas</taxon>
    </lineage>
</organism>
<dbReference type="Gene3D" id="3.40.630.30">
    <property type="match status" value="1"/>
</dbReference>
<reference evidence="2" key="2">
    <citation type="journal article" date="2021" name="Int. J. Syst. Evol. Microbiol.">
        <title>Geomonas silvestris sp. nov., Geomonas paludis sp. nov. and Geomonas limicola sp. nov., isolated from terrestrial environments, and emended description of the genus Geomonas.</title>
        <authorList>
            <person name="Itoh H."/>
            <person name="Xu Z."/>
            <person name="Masuda Y."/>
            <person name="Ushijima N."/>
            <person name="Hayakawa C."/>
            <person name="Shiratori Y."/>
            <person name="Senoo K."/>
        </authorList>
    </citation>
    <scope>NUCLEOTIDE SEQUENCE</scope>
    <source>
        <strain evidence="2">Red736</strain>
    </source>
</reference>
<dbReference type="CDD" id="cd04301">
    <property type="entry name" value="NAT_SF"/>
    <property type="match status" value="1"/>
</dbReference>
<evidence type="ECO:0000259" key="1">
    <source>
        <dbReference type="PROSITE" id="PS51186"/>
    </source>
</evidence>
<dbReference type="EMBL" id="CP096574">
    <property type="protein sequence ID" value="UPU34050.1"/>
    <property type="molecule type" value="Genomic_DNA"/>
</dbReference>
<keyword evidence="2" id="KW-0808">Transferase</keyword>
<sequence length="267" mass="28713">MLSPFLTSDIDPFLTMASTEGWLCGKWEMEFLLQTFPQGCLVKRSGSETLGYITSLRHDKSGWIGNLLVAPQARRGGIGTELMQGAIHALLDAGVETVWLTASAKGVELYRRLGFTAIDSINRWVGEGSGGTGWSPFSPWDPEMVRHVDCAGWGDRREALLHVTSGRGHVICDNYSFVCIQPWPQGTQLGPWGTLLEGQAAPLLDLALAAAGTPVFLDVPAGNVAAAVLLSRKGFSIKGSNTLMYLGVRPKYSPQKVFALASMGSMG</sequence>
<dbReference type="Pfam" id="PF00583">
    <property type="entry name" value="Acetyltransf_1"/>
    <property type="match status" value="1"/>
</dbReference>
<dbReference type="PANTHER" id="PTHR47237">
    <property type="entry name" value="SLL0310 PROTEIN"/>
    <property type="match status" value="1"/>
</dbReference>
<dbReference type="Pfam" id="PF18014">
    <property type="entry name" value="Acetyltransf_18"/>
    <property type="match status" value="1"/>
</dbReference>
<evidence type="ECO:0000313" key="2">
    <source>
        <dbReference type="EMBL" id="GFO65676.1"/>
    </source>
</evidence>
<proteinExistence type="predicted"/>
<evidence type="ECO:0000313" key="3">
    <source>
        <dbReference type="EMBL" id="UPU34050.1"/>
    </source>
</evidence>
<dbReference type="Proteomes" id="UP000568888">
    <property type="component" value="Unassembled WGS sequence"/>
</dbReference>